<sequence length="403" mass="43660">MERKDPPRSSPRRLLAKLGKVIERKQMAHHFSMAAAESDKDSGFSDGSSECLSCAEQMDSEDMLNTLGWHGEEGPRQNSTVANNSFPALSSMVVMKNVLVRQGRNSSHLQSWTVQPSFEVIPAQPQLVFLHPSVPPPVSPYPAGEKKNDSRNYLPILNSYTKIAPHPGKRSLALNPEEGGETGMQKRVCTERHRTSLSSIGLTKTNILASNPSTPVPPNTKLAQDSVQQSLSSLAASRSLQTVPGSPAVSSSRVAKAPNLTFASPASPRPLGSSDSTLHGLESPMPLSALSAPYGPPGAGEQPCHPPETFPEQRQSKHRRFRNTLVILHRSGLLEITLKTKELIRQNQATQVELDRLKEQTQLLMEATKGDAPQAWAKLQASLTSVSSPPGSHFEAISAYANI</sequence>
<dbReference type="GO" id="GO:0005829">
    <property type="term" value="C:cytosol"/>
    <property type="evidence" value="ECO:0007669"/>
    <property type="project" value="Ensembl"/>
</dbReference>
<dbReference type="GO" id="GO:0042754">
    <property type="term" value="P:negative regulation of circadian rhythm"/>
    <property type="evidence" value="ECO:0007669"/>
    <property type="project" value="Ensembl"/>
</dbReference>
<evidence type="ECO:0000313" key="3">
    <source>
        <dbReference type="Ensembl" id="ENSVURP00010021147.1"/>
    </source>
</evidence>
<accession>A0A4X2LJM0</accession>
<dbReference type="CTD" id="85457"/>
<dbReference type="OMA" id="WQCPRTT"/>
<evidence type="ECO:0000313" key="4">
    <source>
        <dbReference type="Proteomes" id="UP000314987"/>
    </source>
</evidence>
<dbReference type="AlphaFoldDB" id="A0A4X2LJM0"/>
<gene>
    <name evidence="3" type="primary">CIPC</name>
</gene>
<dbReference type="PANTHER" id="PTHR34648:SF1">
    <property type="entry name" value="CLOCK-INTERACTING PACEMAKER"/>
    <property type="match status" value="1"/>
</dbReference>
<dbReference type="Proteomes" id="UP000314987">
    <property type="component" value="Unassembled WGS sequence"/>
</dbReference>
<organism evidence="3 4">
    <name type="scientific">Vombatus ursinus</name>
    <name type="common">Common wombat</name>
    <dbReference type="NCBI Taxonomy" id="29139"/>
    <lineage>
        <taxon>Eukaryota</taxon>
        <taxon>Metazoa</taxon>
        <taxon>Chordata</taxon>
        <taxon>Craniata</taxon>
        <taxon>Vertebrata</taxon>
        <taxon>Euteleostomi</taxon>
        <taxon>Mammalia</taxon>
        <taxon>Metatheria</taxon>
        <taxon>Diprotodontia</taxon>
        <taxon>Vombatidae</taxon>
        <taxon>Vombatus</taxon>
    </lineage>
</organism>
<feature type="compositionally biased region" description="Polar residues" evidence="2">
    <location>
        <begin position="196"/>
        <end position="213"/>
    </location>
</feature>
<feature type="region of interest" description="Disordered" evidence="2">
    <location>
        <begin position="260"/>
        <end position="317"/>
    </location>
</feature>
<proteinExistence type="predicted"/>
<dbReference type="STRING" id="29139.ENSVURP00010021147"/>
<feature type="region of interest" description="Disordered" evidence="2">
    <location>
        <begin position="190"/>
        <end position="230"/>
    </location>
</feature>
<dbReference type="OrthoDB" id="6374619at2759"/>
<dbReference type="GeneID" id="114030200"/>
<dbReference type="PANTHER" id="PTHR34648">
    <property type="entry name" value="CLOCK-INTERACTING PACEMAKER"/>
    <property type="match status" value="1"/>
</dbReference>
<keyword evidence="4" id="KW-1185">Reference proteome</keyword>
<dbReference type="GO" id="GO:0005730">
    <property type="term" value="C:nucleolus"/>
    <property type="evidence" value="ECO:0007669"/>
    <property type="project" value="Ensembl"/>
</dbReference>
<dbReference type="Ensembl" id="ENSVURT00010024077.1">
    <property type="protein sequence ID" value="ENSVURP00010021147.1"/>
    <property type="gene ID" value="ENSVURG00010016167.1"/>
</dbReference>
<dbReference type="GO" id="GO:0045892">
    <property type="term" value="P:negative regulation of DNA-templated transcription"/>
    <property type="evidence" value="ECO:0007669"/>
    <property type="project" value="Ensembl"/>
</dbReference>
<name>A0A4X2LJM0_VOMUR</name>
<reference evidence="3" key="3">
    <citation type="submission" date="2025-09" db="UniProtKB">
        <authorList>
            <consortium name="Ensembl"/>
        </authorList>
    </citation>
    <scope>IDENTIFICATION</scope>
</reference>
<protein>
    <submittedName>
        <fullName evidence="3">CLOCK interacting pacemaker</fullName>
    </submittedName>
</protein>
<dbReference type="RefSeq" id="XP_027700786.1">
    <property type="nucleotide sequence ID" value="XM_027844985.1"/>
</dbReference>
<evidence type="ECO:0000256" key="2">
    <source>
        <dbReference type="SAM" id="MobiDB-lite"/>
    </source>
</evidence>
<dbReference type="Pfam" id="PF15800">
    <property type="entry name" value="CiPC"/>
    <property type="match status" value="1"/>
</dbReference>
<keyword evidence="1" id="KW-0175">Coiled coil</keyword>
<evidence type="ECO:0000256" key="1">
    <source>
        <dbReference type="SAM" id="Coils"/>
    </source>
</evidence>
<dbReference type="GO" id="GO:0005654">
    <property type="term" value="C:nucleoplasm"/>
    <property type="evidence" value="ECO:0007669"/>
    <property type="project" value="Ensembl"/>
</dbReference>
<dbReference type="InterPro" id="IPR031602">
    <property type="entry name" value="CIPC"/>
</dbReference>
<reference evidence="4" key="1">
    <citation type="submission" date="2018-12" db="EMBL/GenBank/DDBJ databases">
        <authorList>
            <person name="Yazar S."/>
        </authorList>
    </citation>
    <scope>NUCLEOTIDE SEQUENCE [LARGE SCALE GENOMIC DNA]</scope>
</reference>
<dbReference type="GeneTree" id="ENSGT00510000048522"/>
<feature type="coiled-coil region" evidence="1">
    <location>
        <begin position="340"/>
        <end position="367"/>
    </location>
</feature>
<reference evidence="3" key="2">
    <citation type="submission" date="2025-08" db="UniProtKB">
        <authorList>
            <consortium name="Ensembl"/>
        </authorList>
    </citation>
    <scope>IDENTIFICATION</scope>
</reference>